<dbReference type="HOGENOM" id="CLU_3363692_0_0_9"/>
<sequence>MFLDKNWKVTFVLKTALRKQGIFPIVNRCKMVENL</sequence>
<name>C0ZDA4_BREBN</name>
<dbReference type="EMBL" id="AP008955">
    <property type="protein sequence ID" value="BAH43763.1"/>
    <property type="molecule type" value="Genomic_DNA"/>
</dbReference>
<protein>
    <submittedName>
        <fullName evidence="1">Uncharacterized protein</fullName>
    </submittedName>
</protein>
<evidence type="ECO:0000313" key="1">
    <source>
        <dbReference type="EMBL" id="BAH43763.1"/>
    </source>
</evidence>
<dbReference type="AlphaFoldDB" id="C0ZDA4"/>
<accession>C0ZDA4</accession>
<dbReference type="STRING" id="358681.BBR47_27860"/>
<dbReference type="KEGG" id="bbe:BBR47_27860"/>
<gene>
    <name evidence="1" type="ordered locus">BBR47_27860</name>
</gene>
<reference evidence="1 2" key="1">
    <citation type="submission" date="2005-03" db="EMBL/GenBank/DDBJ databases">
        <title>Brevibacillus brevis strain 47, complete genome.</title>
        <authorList>
            <person name="Hosoyama A."/>
            <person name="Yamada R."/>
            <person name="Hongo Y."/>
            <person name="Terui Y."/>
            <person name="Ankai A."/>
            <person name="Masuyama W."/>
            <person name="Sekiguchi M."/>
            <person name="Takeda T."/>
            <person name="Asano K."/>
            <person name="Ohji S."/>
            <person name="Ichikawa N."/>
            <person name="Narita S."/>
            <person name="Aoki N."/>
            <person name="Miura H."/>
            <person name="Matsushita S."/>
            <person name="Sekigawa T."/>
            <person name="Yamagata H."/>
            <person name="Yoshikawa H."/>
            <person name="Udaka S."/>
            <person name="Tanikawa S."/>
            <person name="Fujita N."/>
        </authorList>
    </citation>
    <scope>NUCLEOTIDE SEQUENCE [LARGE SCALE GENOMIC DNA]</scope>
    <source>
        <strain evidence="2">47 / JCM 6285 / NBRC 100599</strain>
    </source>
</reference>
<keyword evidence="2" id="KW-1185">Reference proteome</keyword>
<dbReference type="Proteomes" id="UP000001877">
    <property type="component" value="Chromosome"/>
</dbReference>
<proteinExistence type="predicted"/>
<organism evidence="1 2">
    <name type="scientific">Brevibacillus brevis (strain 47 / JCM 6285 / NBRC 100599)</name>
    <dbReference type="NCBI Taxonomy" id="358681"/>
    <lineage>
        <taxon>Bacteria</taxon>
        <taxon>Bacillati</taxon>
        <taxon>Bacillota</taxon>
        <taxon>Bacilli</taxon>
        <taxon>Bacillales</taxon>
        <taxon>Paenibacillaceae</taxon>
        <taxon>Brevibacillus</taxon>
    </lineage>
</organism>
<evidence type="ECO:0000313" key="2">
    <source>
        <dbReference type="Proteomes" id="UP000001877"/>
    </source>
</evidence>